<feature type="domain" description="AAA+ ATPase" evidence="4">
    <location>
        <begin position="175"/>
        <end position="293"/>
    </location>
</feature>
<proteinExistence type="predicted"/>
<evidence type="ECO:0000256" key="1">
    <source>
        <dbReference type="ARBA" id="ARBA00022741"/>
    </source>
</evidence>
<dbReference type="Ensembl" id="ENSOMYT00000081306.2">
    <property type="protein sequence ID" value="ENSOMYP00000074678.2"/>
    <property type="gene ID" value="ENSOMYG00000033539.2"/>
</dbReference>
<dbReference type="GO" id="GO:0016887">
    <property type="term" value="F:ATP hydrolysis activity"/>
    <property type="evidence" value="ECO:0007669"/>
    <property type="project" value="InterPro"/>
</dbReference>
<dbReference type="Gene3D" id="3.40.50.300">
    <property type="entry name" value="P-loop containing nucleotide triphosphate hydrolases"/>
    <property type="match status" value="3"/>
</dbReference>
<dbReference type="InterPro" id="IPR041569">
    <property type="entry name" value="AAA_lid_3"/>
</dbReference>
<dbReference type="GO" id="GO:0005634">
    <property type="term" value="C:nucleus"/>
    <property type="evidence" value="ECO:0007669"/>
    <property type="project" value="TreeGrafter"/>
</dbReference>
<reference evidence="5" key="2">
    <citation type="submission" date="2025-08" db="UniProtKB">
        <authorList>
            <consortium name="Ensembl"/>
        </authorList>
    </citation>
    <scope>IDENTIFICATION</scope>
</reference>
<dbReference type="InterPro" id="IPR050168">
    <property type="entry name" value="AAA_ATPase_domain"/>
</dbReference>
<dbReference type="Pfam" id="PF00004">
    <property type="entry name" value="AAA"/>
    <property type="match status" value="1"/>
</dbReference>
<feature type="compositionally biased region" description="Low complexity" evidence="3">
    <location>
        <begin position="58"/>
        <end position="67"/>
    </location>
</feature>
<keyword evidence="6" id="KW-1185">Reference proteome</keyword>
<dbReference type="InterPro" id="IPR027417">
    <property type="entry name" value="P-loop_NTPase"/>
</dbReference>
<dbReference type="PROSITE" id="PS00674">
    <property type="entry name" value="AAA"/>
    <property type="match status" value="1"/>
</dbReference>
<sequence length="717" mass="78867">MDYGRRNKTAFRIQTELVFPSDYPLPDQPINVMNSSPMSLYKKGNPESGTSPKREQSASDSPAQAQSTPHSCGTKVSAGGWFKNKGRGPEQDSILIDLCKEEAASPAGNVCLTASYAVFHQLWIATSMTKSIELQYSTLKFENVGGNEDTLAEVCKLLIHMRHPEVYQQLGVVPPWEFLLHGPPGCGKTLLAQPVAGEMELPLLKVSAPELVSGVSGESEQKLCSPCILFIDEIDDMERWIVSQLLTCMDDLNSLAVTAQVMVIGATNRPGSLDPALRRAGRFDKEICLGIPDEAARLRILKTLCRKLKHPEDFDYRQLARLTPGYVGAELMALCREAAMSAVDRVLLEMQDKNQGLVPKAEGRGESEGPQGACPLQQGPEGELCHLLSLLKSSESLSEEQMAGLCILMSDFQGSLASPQPSAKSEGFATVPDVTWKDVGALHDIREELTMALLAPVRSPEQFIAQCSCRGVASWASRLWKDPAGQVYHFLLFQAVANESGLNFISVKGPELLNMVRRSAIQIPGVPRRHSFPCDPLPCPLLTEMDGLETRRQVFIMVATNRPGGHIIDPAVLRPGRLDKTLYVGLPPPSDRHAILLTITRVTWNAMDGSSRCKCGTDLSVLVREASVNALRAYLLTQPNPSYTGNTGLKTSRSSLPLYSCYCFMEHCKLGLLLTCISPCLPFRKLDFCLQRFLRQDKYRSQGHSICTVSSTRDLRY</sequence>
<dbReference type="GO" id="GO:1990275">
    <property type="term" value="F:preribosome binding"/>
    <property type="evidence" value="ECO:0007669"/>
    <property type="project" value="TreeGrafter"/>
</dbReference>
<dbReference type="SUPFAM" id="SSF52540">
    <property type="entry name" value="P-loop containing nucleoside triphosphate hydrolases"/>
    <property type="match status" value="2"/>
</dbReference>
<evidence type="ECO:0000313" key="5">
    <source>
        <dbReference type="Ensembl" id="ENSOMYP00000074678.2"/>
    </source>
</evidence>
<protein>
    <submittedName>
        <fullName evidence="5">Nuclear VCP like</fullName>
    </submittedName>
</protein>
<evidence type="ECO:0000259" key="4">
    <source>
        <dbReference type="SMART" id="SM00382"/>
    </source>
</evidence>
<keyword evidence="1" id="KW-0547">Nucleotide-binding</keyword>
<dbReference type="InterPro" id="IPR003593">
    <property type="entry name" value="AAA+_ATPase"/>
</dbReference>
<dbReference type="Gene3D" id="1.10.8.60">
    <property type="match status" value="2"/>
</dbReference>
<dbReference type="GO" id="GO:0005524">
    <property type="term" value="F:ATP binding"/>
    <property type="evidence" value="ECO:0007669"/>
    <property type="project" value="UniProtKB-KW"/>
</dbReference>
<evidence type="ECO:0000313" key="6">
    <source>
        <dbReference type="Proteomes" id="UP000694395"/>
    </source>
</evidence>
<dbReference type="Proteomes" id="UP000694395">
    <property type="component" value="Chromosome 23"/>
</dbReference>
<name>A0A8C7T0K2_ONCMY</name>
<dbReference type="GO" id="GO:0042254">
    <property type="term" value="P:ribosome biogenesis"/>
    <property type="evidence" value="ECO:0007669"/>
    <property type="project" value="TreeGrafter"/>
</dbReference>
<reference evidence="5" key="3">
    <citation type="submission" date="2025-09" db="UniProtKB">
        <authorList>
            <consortium name="Ensembl"/>
        </authorList>
    </citation>
    <scope>IDENTIFICATION</scope>
</reference>
<feature type="region of interest" description="Disordered" evidence="3">
    <location>
        <begin position="22"/>
        <end position="85"/>
    </location>
</feature>
<dbReference type="GO" id="GO:0003723">
    <property type="term" value="F:RNA binding"/>
    <property type="evidence" value="ECO:0007669"/>
    <property type="project" value="TreeGrafter"/>
</dbReference>
<dbReference type="AlphaFoldDB" id="A0A8C7T0K2"/>
<dbReference type="SMART" id="SM00382">
    <property type="entry name" value="AAA"/>
    <property type="match status" value="1"/>
</dbReference>
<dbReference type="PANTHER" id="PTHR23077:SF171">
    <property type="entry name" value="NUCLEAR VALOSIN-CONTAINING PROTEIN-LIKE"/>
    <property type="match status" value="1"/>
</dbReference>
<keyword evidence="2" id="KW-0067">ATP-binding</keyword>
<reference evidence="5" key="1">
    <citation type="submission" date="2020-07" db="EMBL/GenBank/DDBJ databases">
        <title>A long reads based de novo assembly of the rainbow trout Arlee double haploid line genome.</title>
        <authorList>
            <person name="Gao G."/>
            <person name="Palti Y."/>
        </authorList>
    </citation>
    <scope>NUCLEOTIDE SEQUENCE [LARGE SCALE GENOMIC DNA]</scope>
</reference>
<dbReference type="PANTHER" id="PTHR23077">
    <property type="entry name" value="AAA-FAMILY ATPASE"/>
    <property type="match status" value="1"/>
</dbReference>
<dbReference type="Pfam" id="PF17862">
    <property type="entry name" value="AAA_lid_3"/>
    <property type="match status" value="1"/>
</dbReference>
<organism evidence="5 6">
    <name type="scientific">Oncorhynchus mykiss</name>
    <name type="common">Rainbow trout</name>
    <name type="synonym">Salmo gairdneri</name>
    <dbReference type="NCBI Taxonomy" id="8022"/>
    <lineage>
        <taxon>Eukaryota</taxon>
        <taxon>Metazoa</taxon>
        <taxon>Chordata</taxon>
        <taxon>Craniata</taxon>
        <taxon>Vertebrata</taxon>
        <taxon>Euteleostomi</taxon>
        <taxon>Actinopterygii</taxon>
        <taxon>Neopterygii</taxon>
        <taxon>Teleostei</taxon>
        <taxon>Protacanthopterygii</taxon>
        <taxon>Salmoniformes</taxon>
        <taxon>Salmonidae</taxon>
        <taxon>Salmoninae</taxon>
        <taxon>Oncorhynchus</taxon>
    </lineage>
</organism>
<accession>A0A8C7T0K2</accession>
<evidence type="ECO:0000256" key="2">
    <source>
        <dbReference type="ARBA" id="ARBA00022840"/>
    </source>
</evidence>
<evidence type="ECO:0000256" key="3">
    <source>
        <dbReference type="SAM" id="MobiDB-lite"/>
    </source>
</evidence>
<dbReference type="GeneTree" id="ENSGT00570000079239"/>
<dbReference type="InterPro" id="IPR003960">
    <property type="entry name" value="ATPase_AAA_CS"/>
</dbReference>
<dbReference type="InterPro" id="IPR003959">
    <property type="entry name" value="ATPase_AAA_core"/>
</dbReference>